<comment type="caution">
    <text evidence="1">The sequence shown here is derived from an EMBL/GenBank/DDBJ whole genome shotgun (WGS) entry which is preliminary data.</text>
</comment>
<dbReference type="AlphaFoldDB" id="A0A7I8WWR9"/>
<sequence>MVNDKHPKDKVVSADESKVIYGNIPPNLVLPYPCGPIFPGALAADFVDCEEETLEPLSNLFNVEHLSECTNPELFKYPITGIVDGVGGRFVIPLKVRAVNNSQNFVVYFVLDSGAPLISFSKRTADKIFGDKMCNRAIVQDIHVTCRLSGSFNDAMKNVNLLGSQFLLKSNTSIIISPNEFDYLSYKMRIFYLTTFSTIGQVQTMAASRHQDPDITKKLETQIILIRTKSKKVAKRNKKKMRRLEKRQDNLTDMFTNLGGDQLDVKMED</sequence>
<dbReference type="Proteomes" id="UP000659654">
    <property type="component" value="Unassembled WGS sequence"/>
</dbReference>
<name>A0A7I8WWR9_BURXY</name>
<keyword evidence="2" id="KW-1185">Reference proteome</keyword>
<organism evidence="1 2">
    <name type="scientific">Bursaphelenchus xylophilus</name>
    <name type="common">Pinewood nematode worm</name>
    <name type="synonym">Aphelenchoides xylophilus</name>
    <dbReference type="NCBI Taxonomy" id="6326"/>
    <lineage>
        <taxon>Eukaryota</taxon>
        <taxon>Metazoa</taxon>
        <taxon>Ecdysozoa</taxon>
        <taxon>Nematoda</taxon>
        <taxon>Chromadorea</taxon>
        <taxon>Rhabditida</taxon>
        <taxon>Tylenchina</taxon>
        <taxon>Tylenchomorpha</taxon>
        <taxon>Aphelenchoidea</taxon>
        <taxon>Aphelenchoididae</taxon>
        <taxon>Bursaphelenchus</taxon>
    </lineage>
</organism>
<dbReference type="SMR" id="A0A7I8WWR9"/>
<dbReference type="Proteomes" id="UP000582659">
    <property type="component" value="Unassembled WGS sequence"/>
</dbReference>
<dbReference type="EMBL" id="CAJFDI010000002">
    <property type="protein sequence ID" value="CAD5216504.1"/>
    <property type="molecule type" value="Genomic_DNA"/>
</dbReference>
<gene>
    <name evidence="1" type="ORF">BXYJ_LOCUS4568</name>
</gene>
<proteinExistence type="predicted"/>
<reference evidence="1" key="1">
    <citation type="submission" date="2020-09" db="EMBL/GenBank/DDBJ databases">
        <authorList>
            <person name="Kikuchi T."/>
        </authorList>
    </citation>
    <scope>NUCLEOTIDE SEQUENCE</scope>
    <source>
        <strain evidence="1">Ka4C1</strain>
    </source>
</reference>
<protein>
    <submittedName>
        <fullName evidence="1">(pine wood nematode) hypothetical protein</fullName>
    </submittedName>
</protein>
<evidence type="ECO:0000313" key="2">
    <source>
        <dbReference type="Proteomes" id="UP000659654"/>
    </source>
</evidence>
<dbReference type="EMBL" id="CAJFCV020000002">
    <property type="protein sequence ID" value="CAG9099748.1"/>
    <property type="molecule type" value="Genomic_DNA"/>
</dbReference>
<accession>A0A7I8WWR9</accession>
<dbReference type="OrthoDB" id="5864577at2759"/>
<evidence type="ECO:0000313" key="1">
    <source>
        <dbReference type="EMBL" id="CAD5216504.1"/>
    </source>
</evidence>